<dbReference type="OrthoDB" id="5989494at2759"/>
<dbReference type="AlphaFoldDB" id="A0A7D9L5W4"/>
<keyword evidence="2" id="KW-1185">Reference proteome</keyword>
<organism evidence="1 2">
    <name type="scientific">Paramuricea clavata</name>
    <name type="common">Red gorgonian</name>
    <name type="synonym">Violescent sea-whip</name>
    <dbReference type="NCBI Taxonomy" id="317549"/>
    <lineage>
        <taxon>Eukaryota</taxon>
        <taxon>Metazoa</taxon>
        <taxon>Cnidaria</taxon>
        <taxon>Anthozoa</taxon>
        <taxon>Octocorallia</taxon>
        <taxon>Malacalcyonacea</taxon>
        <taxon>Plexauridae</taxon>
        <taxon>Paramuricea</taxon>
    </lineage>
</organism>
<dbReference type="EMBL" id="CACRXK020014985">
    <property type="protein sequence ID" value="CAB4027729.1"/>
    <property type="molecule type" value="Genomic_DNA"/>
</dbReference>
<feature type="non-terminal residue" evidence="1">
    <location>
        <position position="1"/>
    </location>
</feature>
<evidence type="ECO:0000313" key="2">
    <source>
        <dbReference type="Proteomes" id="UP001152795"/>
    </source>
</evidence>
<accession>A0A7D9L5W4</accession>
<dbReference type="Proteomes" id="UP001152795">
    <property type="component" value="Unassembled WGS sequence"/>
</dbReference>
<name>A0A7D9L5W4_PARCT</name>
<comment type="caution">
    <text evidence="1">The sequence shown here is derived from an EMBL/GenBank/DDBJ whole genome shotgun (WGS) entry which is preliminary data.</text>
</comment>
<evidence type="ECO:0000313" key="1">
    <source>
        <dbReference type="EMBL" id="CAB4027729.1"/>
    </source>
</evidence>
<reference evidence="1" key="1">
    <citation type="submission" date="2020-04" db="EMBL/GenBank/DDBJ databases">
        <authorList>
            <person name="Alioto T."/>
            <person name="Alioto T."/>
            <person name="Gomez Garrido J."/>
        </authorList>
    </citation>
    <scope>NUCLEOTIDE SEQUENCE</scope>
    <source>
        <strain evidence="1">A484AB</strain>
    </source>
</reference>
<gene>
    <name evidence="1" type="ORF">PACLA_8A018541</name>
</gene>
<sequence>MGSWKRTGTPKNKYKVKRNEDGSVKEITNVTESHSEDRDLYTLKRIYYVNNSSNDVRKVICTLLDYRDNVTKYTLVQYLFKGNEHEVDVILPHGNSKQKIPCHRMLPSTREALKRSDPKETPKEVIDRVYRSVGDVTQARSIGELPRGPADIYNARFSSKASNHNKVDGINGIWALLEKAKQEEGISSDAVFIRECRVHPDFLVVLASNRQLEDLKRFCTNPNDFCIFGADPTFNIFEENISLTVTTYRNLKLNQKSTNKPPVFIGPLLMHQHKDWKTYSRFANLLTTECPELEGMLACGTDGERALIDGLKRNFRFALFLRCFSHFRDNLRRELTKRGLPSDIARIFISEIFGKQEATTMYQGLVDCNTEEEFDTKLSSLQKKWDERESEYGRPSDGGSTFYEWFVKEKANDVKTSMLKPVRMEAGLGDPPKEYLNNDPESANFIIKHSLHFDPKKPQEFIQEVKKIVETQYRNEDRAVFGKGMYK</sequence>
<proteinExistence type="predicted"/>
<protein>
    <submittedName>
        <fullName evidence="1">Uncharacterized protein</fullName>
    </submittedName>
</protein>